<proteinExistence type="predicted"/>
<dbReference type="Gene3D" id="3.90.320.10">
    <property type="match status" value="1"/>
</dbReference>
<dbReference type="EMBL" id="JACBNQ010000001">
    <property type="protein sequence ID" value="NYB73011.1"/>
    <property type="molecule type" value="Genomic_DNA"/>
</dbReference>
<keyword evidence="7" id="KW-0067">ATP-binding</keyword>
<evidence type="ECO:0000256" key="9">
    <source>
        <dbReference type="ARBA" id="ARBA00023204"/>
    </source>
</evidence>
<dbReference type="SUPFAM" id="SSF52540">
    <property type="entry name" value="P-loop containing nucleoside triphosphate hydrolases"/>
    <property type="match status" value="1"/>
</dbReference>
<feature type="domain" description="PD-(D/E)XK endonuclease-like" evidence="11">
    <location>
        <begin position="751"/>
        <end position="1098"/>
    </location>
</feature>
<dbReference type="InterPro" id="IPR049035">
    <property type="entry name" value="ADDB_N"/>
</dbReference>
<evidence type="ECO:0000256" key="6">
    <source>
        <dbReference type="ARBA" id="ARBA00022839"/>
    </source>
</evidence>
<evidence type="ECO:0000256" key="10">
    <source>
        <dbReference type="SAM" id="Coils"/>
    </source>
</evidence>
<evidence type="ECO:0000313" key="13">
    <source>
        <dbReference type="EMBL" id="NYB73011.1"/>
    </source>
</evidence>
<dbReference type="Proteomes" id="UP000611629">
    <property type="component" value="Unassembled WGS sequence"/>
</dbReference>
<evidence type="ECO:0000256" key="2">
    <source>
        <dbReference type="ARBA" id="ARBA00022741"/>
    </source>
</evidence>
<evidence type="ECO:0000256" key="4">
    <source>
        <dbReference type="ARBA" id="ARBA00022801"/>
    </source>
</evidence>
<dbReference type="GO" id="GO:0003677">
    <property type="term" value="F:DNA binding"/>
    <property type="evidence" value="ECO:0007669"/>
    <property type="project" value="UniProtKB-KW"/>
</dbReference>
<keyword evidence="9" id="KW-0234">DNA repair</keyword>
<feature type="coiled-coil region" evidence="10">
    <location>
        <begin position="440"/>
        <end position="467"/>
    </location>
</feature>
<evidence type="ECO:0000313" key="14">
    <source>
        <dbReference type="Proteomes" id="UP000611629"/>
    </source>
</evidence>
<evidence type="ECO:0000256" key="5">
    <source>
        <dbReference type="ARBA" id="ARBA00022806"/>
    </source>
</evidence>
<keyword evidence="6" id="KW-0269">Exonuclease</keyword>
<reference evidence="13" key="1">
    <citation type="submission" date="2020-07" db="EMBL/GenBank/DDBJ databases">
        <title>Genomic analysis of a strain of Sedimentibacter Hydroxybenzoicus DSM7310.</title>
        <authorList>
            <person name="Ma S."/>
        </authorList>
    </citation>
    <scope>NUCLEOTIDE SEQUENCE</scope>
    <source>
        <strain evidence="13">DSM 7310</strain>
    </source>
</reference>
<dbReference type="Gene3D" id="3.40.50.300">
    <property type="entry name" value="P-loop containing nucleotide triphosphate hydrolases"/>
    <property type="match status" value="3"/>
</dbReference>
<dbReference type="InterPro" id="IPR027417">
    <property type="entry name" value="P-loop_NTPase"/>
</dbReference>
<dbReference type="PANTHER" id="PTHR30591:SF1">
    <property type="entry name" value="RECBCD ENZYME SUBUNIT RECC"/>
    <property type="match status" value="1"/>
</dbReference>
<feature type="domain" description="ATP-dependent helicase/deoxyribonuclease subunit B N-terminal" evidence="12">
    <location>
        <begin position="5"/>
        <end position="276"/>
    </location>
</feature>
<dbReference type="PANTHER" id="PTHR30591">
    <property type="entry name" value="RECBCD ENZYME SUBUNIT RECC"/>
    <property type="match status" value="1"/>
</dbReference>
<dbReference type="AlphaFoldDB" id="A0A974GV56"/>
<dbReference type="InterPro" id="IPR011604">
    <property type="entry name" value="PDDEXK-like_dom_sf"/>
</dbReference>
<keyword evidence="14" id="KW-1185">Reference proteome</keyword>
<name>A0A974GV56_SEDHY</name>
<evidence type="ECO:0000256" key="8">
    <source>
        <dbReference type="ARBA" id="ARBA00023125"/>
    </source>
</evidence>
<keyword evidence="8" id="KW-0238">DNA-binding</keyword>
<protein>
    <submittedName>
        <fullName evidence="13">PD-(D/E)XK nuclease family protein</fullName>
    </submittedName>
</protein>
<keyword evidence="2" id="KW-0547">Nucleotide-binding</keyword>
<dbReference type="Pfam" id="PF12705">
    <property type="entry name" value="PDDEXK_1"/>
    <property type="match status" value="1"/>
</dbReference>
<keyword evidence="5" id="KW-0347">Helicase</keyword>
<evidence type="ECO:0000256" key="3">
    <source>
        <dbReference type="ARBA" id="ARBA00022763"/>
    </source>
</evidence>
<keyword evidence="4" id="KW-0378">Hydrolase</keyword>
<dbReference type="RefSeq" id="WP_179236673.1">
    <property type="nucleotide sequence ID" value="NZ_JACBNQ010000001.1"/>
</dbReference>
<dbReference type="Pfam" id="PF21445">
    <property type="entry name" value="ADDB_N"/>
    <property type="match status" value="1"/>
</dbReference>
<accession>A0A974GV56</accession>
<keyword evidence="10" id="KW-0175">Coiled coil</keyword>
<dbReference type="GO" id="GO:0004386">
    <property type="term" value="F:helicase activity"/>
    <property type="evidence" value="ECO:0007669"/>
    <property type="project" value="UniProtKB-KW"/>
</dbReference>
<dbReference type="GO" id="GO:0006310">
    <property type="term" value="P:DNA recombination"/>
    <property type="evidence" value="ECO:0007669"/>
    <property type="project" value="TreeGrafter"/>
</dbReference>
<dbReference type="GO" id="GO:0004527">
    <property type="term" value="F:exonuclease activity"/>
    <property type="evidence" value="ECO:0007669"/>
    <property type="project" value="UniProtKB-KW"/>
</dbReference>
<evidence type="ECO:0000256" key="1">
    <source>
        <dbReference type="ARBA" id="ARBA00022722"/>
    </source>
</evidence>
<keyword evidence="3" id="KW-0227">DNA damage</keyword>
<evidence type="ECO:0000256" key="7">
    <source>
        <dbReference type="ARBA" id="ARBA00022840"/>
    </source>
</evidence>
<dbReference type="GO" id="GO:0006281">
    <property type="term" value="P:DNA repair"/>
    <property type="evidence" value="ECO:0007669"/>
    <property type="project" value="UniProtKB-KW"/>
</dbReference>
<comment type="caution">
    <text evidence="13">The sequence shown here is derived from an EMBL/GenBank/DDBJ whole genome shotgun (WGS) entry which is preliminary data.</text>
</comment>
<keyword evidence="1" id="KW-0540">Nuclease</keyword>
<evidence type="ECO:0000259" key="11">
    <source>
        <dbReference type="Pfam" id="PF12705"/>
    </source>
</evidence>
<sequence length="1135" mass="131342">MGLSLVFGRAKSGKSTYIYDDIKKNIEKNDNTNLLLIVPEQMTYQAEYEIIDRIDNQGIMAAEILSIKRLGYKVLEEVGGLKVQEINNYGKVMLLKQIFEENMDNLNIFTKSVKQEGFLREFDALISELKQNCISAEFLEQIAKYNIKDEENQFLNKKLKDIAVIYKEILKRTHDRFYDEEDKTELLISAVEKSDYIKNSIIWIDGFESFDMQRHNLIKELIKNARSVTISLNMEASYLKSFHSYEDWEVFKNVYITYSTLVKDLDCDIKIITVNENRFSDEIKTIERSMFTVNTEEYSGLTQNIHIISSLNPYSEVEKIAVKIVSLVRDYDYRWKDISVAVSDMDSYVINIKKIFTRFEIPCFLDAKRDIMGNPLTKFILSLLDMFNYNFRHDSVFEFLKTGFTSLDYDEISKLENFALQYGIEGSKWFKPFKFNVNQIDYFEELRERLAKNLKEYRKEYSELNNALDITLFLYDVLKLYKVQEKIEKQVNIFKKSEMYEMSGENAQIWNHVIDIFEQITLAGADTSITTVEYKKMLESGFREVMISIIPPSLDKVTVSDIDKISVKPTKVLFIIGANEGKLDSKNNEKGLLLDDERDLLSKSGLKLLIDSNYYIYKEKHLLYKLFTNASHELFLSYCLGTTDGKSVQPSLYADRMKQLFPLVKEESDLIEASEDEKISNNKGTVDYLIGSIRNYIEGDNIGHVWKDAYSWYEVNDENIIKIINQGMSYENRAEKIKDENLKKIYHEPTTISVSKIENFASCPFKFFMDSVINPQPRIVQKVEFYDLGNIYHASVEEFTKSLNNLDIMDLDKEKIDDLSVSVTEKVLVDNGSDYLALDANERNKYMKEKIKRLVNRAASTIVNQLQRGNFRPAYTELIIGNDACEFKISPVKIKIDDETSVYFQGRIDRVDILKKDDKTYINIIDYKSSFKDIDLSDALQGLQLQLLVYMSAIIKNGEKLFCSKPEVGGIYYFVIDDPMIDSDEVSVNDVEAEIINKLSLKGYAVENEDIIFNMDKDINNNRKSDIIPVSLNKDGSTSKSSKTLTDKEFKMLLDKIDSVAKQTAEEVLKGNIDIKPYRKVNGGKTPCSYCEFISVCQFDPSVDGNNYRRINKLKKEDVLREIMQEGGGVDEIQS</sequence>
<dbReference type="GO" id="GO:0005524">
    <property type="term" value="F:ATP binding"/>
    <property type="evidence" value="ECO:0007669"/>
    <property type="project" value="UniProtKB-KW"/>
</dbReference>
<dbReference type="InterPro" id="IPR038726">
    <property type="entry name" value="PDDEXK_AddAB-type"/>
</dbReference>
<evidence type="ECO:0000259" key="12">
    <source>
        <dbReference type="Pfam" id="PF21445"/>
    </source>
</evidence>
<gene>
    <name evidence="13" type="ORF">HZF24_02515</name>
</gene>
<organism evidence="13 14">
    <name type="scientific">Sedimentibacter hydroxybenzoicus DSM 7310</name>
    <dbReference type="NCBI Taxonomy" id="1123245"/>
    <lineage>
        <taxon>Bacteria</taxon>
        <taxon>Bacillati</taxon>
        <taxon>Bacillota</taxon>
        <taxon>Tissierellia</taxon>
        <taxon>Sedimentibacter</taxon>
    </lineage>
</organism>